<feature type="binding site" evidence="3">
    <location>
        <position position="179"/>
    </location>
    <ligand>
        <name>Cu cation</name>
        <dbReference type="ChEBI" id="CHEBI:23378"/>
    </ligand>
</feature>
<dbReference type="Gene3D" id="3.40.30.10">
    <property type="entry name" value="Glutaredoxin"/>
    <property type="match status" value="1"/>
</dbReference>
<dbReference type="OrthoDB" id="9790194at2"/>
<dbReference type="InterPro" id="IPR036249">
    <property type="entry name" value="Thioredoxin-like_sf"/>
</dbReference>
<comment type="caution">
    <text evidence="6">The sequence shown here is derived from an EMBL/GenBank/DDBJ whole genome shotgun (WGS) entry which is preliminary data.</text>
</comment>
<proteinExistence type="inferred from homology"/>
<evidence type="ECO:0000256" key="3">
    <source>
        <dbReference type="PIRSR" id="PIRSR603782-1"/>
    </source>
</evidence>
<evidence type="ECO:0000259" key="5">
    <source>
        <dbReference type="PROSITE" id="PS51352"/>
    </source>
</evidence>
<organism evidence="6 7">
    <name type="scientific">Legionella rubrilucens</name>
    <dbReference type="NCBI Taxonomy" id="458"/>
    <lineage>
        <taxon>Bacteria</taxon>
        <taxon>Pseudomonadati</taxon>
        <taxon>Pseudomonadota</taxon>
        <taxon>Gammaproteobacteria</taxon>
        <taxon>Legionellales</taxon>
        <taxon>Legionellaceae</taxon>
        <taxon>Legionella</taxon>
    </lineage>
</organism>
<feature type="disulfide bond" description="Redox-active" evidence="4">
    <location>
        <begin position="85"/>
        <end position="89"/>
    </location>
</feature>
<evidence type="ECO:0000256" key="2">
    <source>
        <dbReference type="ARBA" id="ARBA00023008"/>
    </source>
</evidence>
<sequence>MTAQKNRINLTVILLLAFVALVTGFFVSQHLHKGKKIDASQFHGTLLETPRGVNEFALTGIDNQPFNNQSLKGQWTLVFFGFTSCGYLCPTTMAELAKMYRSLEEKGVNPLPRVVMISIDPERDDLQKLAGYVKSFDPHFYGARGESKAIKKMTREMGIAYAKVAMPTGQDAQNYDVQHSGTVMLFNPDGELSAFFTTPHQALTLAKDYQLLVG</sequence>
<keyword evidence="7" id="KW-1185">Reference proteome</keyword>
<keyword evidence="2 3" id="KW-0186">Copper</keyword>
<dbReference type="RefSeq" id="WP_058531965.1">
    <property type="nucleotide sequence ID" value="NZ_CAAAIN010000002.1"/>
</dbReference>
<feature type="domain" description="Thioredoxin" evidence="5">
    <location>
        <begin position="47"/>
        <end position="214"/>
    </location>
</feature>
<gene>
    <name evidence="6" type="ORF">Lrub_1970</name>
</gene>
<feature type="binding site" evidence="3">
    <location>
        <position position="89"/>
    </location>
    <ligand>
        <name>Cu cation</name>
        <dbReference type="ChEBI" id="CHEBI:23378"/>
    </ligand>
</feature>
<dbReference type="EMBL" id="LNYT01000020">
    <property type="protein sequence ID" value="KTD47048.1"/>
    <property type="molecule type" value="Genomic_DNA"/>
</dbReference>
<protein>
    <submittedName>
        <fullName evidence="6">SCO1/SenC family transporter protein</fullName>
    </submittedName>
</protein>
<reference evidence="6 7" key="1">
    <citation type="submission" date="2015-11" db="EMBL/GenBank/DDBJ databases">
        <title>Genomic analysis of 38 Legionella species identifies large and diverse effector repertoires.</title>
        <authorList>
            <person name="Burstein D."/>
            <person name="Amaro F."/>
            <person name="Zusman T."/>
            <person name="Lifshitz Z."/>
            <person name="Cohen O."/>
            <person name="Gilbert J.A."/>
            <person name="Pupko T."/>
            <person name="Shuman H.A."/>
            <person name="Segal G."/>
        </authorList>
    </citation>
    <scope>NUCLEOTIDE SEQUENCE [LARGE SCALE GENOMIC DNA]</scope>
    <source>
        <strain evidence="6 7">WA-270A-C2</strain>
    </source>
</reference>
<evidence type="ECO:0000256" key="1">
    <source>
        <dbReference type="ARBA" id="ARBA00010996"/>
    </source>
</evidence>
<dbReference type="PATRIC" id="fig|458.5.peg.2056"/>
<dbReference type="PANTHER" id="PTHR12151">
    <property type="entry name" value="ELECTRON TRANSPORT PROTIN SCO1/SENC FAMILY MEMBER"/>
    <property type="match status" value="1"/>
</dbReference>
<accession>A0A0W0XR02</accession>
<evidence type="ECO:0000313" key="7">
    <source>
        <dbReference type="Proteomes" id="UP000054608"/>
    </source>
</evidence>
<keyword evidence="4" id="KW-1015">Disulfide bond</keyword>
<name>A0A0W0XR02_9GAMM</name>
<evidence type="ECO:0000256" key="4">
    <source>
        <dbReference type="PIRSR" id="PIRSR603782-2"/>
    </source>
</evidence>
<dbReference type="Proteomes" id="UP000054608">
    <property type="component" value="Unassembled WGS sequence"/>
</dbReference>
<dbReference type="PANTHER" id="PTHR12151:SF25">
    <property type="entry name" value="LINALOOL DEHYDRATASE_ISOMERASE DOMAIN-CONTAINING PROTEIN"/>
    <property type="match status" value="1"/>
</dbReference>
<dbReference type="SUPFAM" id="SSF52833">
    <property type="entry name" value="Thioredoxin-like"/>
    <property type="match status" value="1"/>
</dbReference>
<dbReference type="CDD" id="cd02968">
    <property type="entry name" value="SCO"/>
    <property type="match status" value="1"/>
</dbReference>
<keyword evidence="3" id="KW-0479">Metal-binding</keyword>
<dbReference type="InterPro" id="IPR003782">
    <property type="entry name" value="SCO1/SenC"/>
</dbReference>
<comment type="similarity">
    <text evidence="1">Belongs to the SCO1/2 family.</text>
</comment>
<dbReference type="InterPro" id="IPR013766">
    <property type="entry name" value="Thioredoxin_domain"/>
</dbReference>
<dbReference type="PROSITE" id="PS51352">
    <property type="entry name" value="THIOREDOXIN_2"/>
    <property type="match status" value="1"/>
</dbReference>
<dbReference type="GO" id="GO:0046872">
    <property type="term" value="F:metal ion binding"/>
    <property type="evidence" value="ECO:0007669"/>
    <property type="project" value="UniProtKB-KW"/>
</dbReference>
<evidence type="ECO:0000313" key="6">
    <source>
        <dbReference type="EMBL" id="KTD47048.1"/>
    </source>
</evidence>
<feature type="binding site" evidence="3">
    <location>
        <position position="85"/>
    </location>
    <ligand>
        <name>Cu cation</name>
        <dbReference type="ChEBI" id="CHEBI:23378"/>
    </ligand>
</feature>
<dbReference type="STRING" id="458.Lrub_1970"/>
<dbReference type="AlphaFoldDB" id="A0A0W0XR02"/>
<dbReference type="Pfam" id="PF02630">
    <property type="entry name" value="SCO1-SenC"/>
    <property type="match status" value="1"/>
</dbReference>